<keyword evidence="3" id="KW-1185">Reference proteome</keyword>
<dbReference type="AlphaFoldDB" id="A0A162YZ33"/>
<protein>
    <recommendedName>
        <fullName evidence="4">Prepilin type IV endopeptidase peptidase domain-containing protein</fullName>
    </recommendedName>
</protein>
<proteinExistence type="predicted"/>
<dbReference type="STRING" id="1642818.AWE51_13015"/>
<organism evidence="2 3">
    <name type="scientific">Aquimarina aggregata</name>
    <dbReference type="NCBI Taxonomy" id="1642818"/>
    <lineage>
        <taxon>Bacteria</taxon>
        <taxon>Pseudomonadati</taxon>
        <taxon>Bacteroidota</taxon>
        <taxon>Flavobacteriia</taxon>
        <taxon>Flavobacteriales</taxon>
        <taxon>Flavobacteriaceae</taxon>
        <taxon>Aquimarina</taxon>
    </lineage>
</organism>
<feature type="transmembrane region" description="Helical" evidence="1">
    <location>
        <begin position="24"/>
        <end position="42"/>
    </location>
</feature>
<evidence type="ECO:0000313" key="2">
    <source>
        <dbReference type="EMBL" id="KZS39450.1"/>
    </source>
</evidence>
<feature type="transmembrane region" description="Helical" evidence="1">
    <location>
        <begin position="91"/>
        <end position="122"/>
    </location>
</feature>
<sequence length="160" mass="18316">MLVLKGLIIFNLGYITYQDIKSRTVYWFLFPTLMLLLGYLHYSNTQQIQFLTAIAINITLVLAILAILYLYTVLKIKRPFFKEVFGLGDGLFFLAIALAFPTISFIILFVSALIFSLVTWLVLKNKALHKTIPLAGYMSAFLLFIFIGNWTTNSINLYLI</sequence>
<evidence type="ECO:0000313" key="3">
    <source>
        <dbReference type="Proteomes" id="UP000076715"/>
    </source>
</evidence>
<keyword evidence="1" id="KW-1133">Transmembrane helix</keyword>
<evidence type="ECO:0008006" key="4">
    <source>
        <dbReference type="Google" id="ProtNLM"/>
    </source>
</evidence>
<dbReference type="RefSeq" id="WP_066317749.1">
    <property type="nucleotide sequence ID" value="NZ_LQRT01000035.1"/>
</dbReference>
<comment type="caution">
    <text evidence="2">The sequence shown here is derived from an EMBL/GenBank/DDBJ whole genome shotgun (WGS) entry which is preliminary data.</text>
</comment>
<dbReference type="OrthoDB" id="798769at2"/>
<dbReference type="Gene3D" id="1.20.120.1220">
    <property type="match status" value="1"/>
</dbReference>
<dbReference type="Proteomes" id="UP000076715">
    <property type="component" value="Unassembled WGS sequence"/>
</dbReference>
<reference evidence="2 3" key="1">
    <citation type="submission" date="2016-01" db="EMBL/GenBank/DDBJ databases">
        <title>The draft genome sequence of Aquimarina sp. RZW4-3-2.</title>
        <authorList>
            <person name="Wang Y."/>
        </authorList>
    </citation>
    <scope>NUCLEOTIDE SEQUENCE [LARGE SCALE GENOMIC DNA]</scope>
    <source>
        <strain evidence="2 3">RZW4-3-2</strain>
    </source>
</reference>
<dbReference type="EMBL" id="LQRT01000035">
    <property type="protein sequence ID" value="KZS39450.1"/>
    <property type="molecule type" value="Genomic_DNA"/>
</dbReference>
<name>A0A162YZ33_9FLAO</name>
<evidence type="ECO:0000256" key="1">
    <source>
        <dbReference type="SAM" id="Phobius"/>
    </source>
</evidence>
<feature type="transmembrane region" description="Helical" evidence="1">
    <location>
        <begin position="134"/>
        <end position="159"/>
    </location>
</feature>
<accession>A0A162YZ33</accession>
<keyword evidence="1" id="KW-0472">Membrane</keyword>
<feature type="transmembrane region" description="Helical" evidence="1">
    <location>
        <begin position="48"/>
        <end position="71"/>
    </location>
</feature>
<gene>
    <name evidence="2" type="ORF">AWE51_13015</name>
</gene>
<keyword evidence="1" id="KW-0812">Transmembrane</keyword>